<dbReference type="Pfam" id="PF19834">
    <property type="entry name" value="DUF6314"/>
    <property type="match status" value="2"/>
</dbReference>
<organism evidence="3 4">
    <name type="scientific">Ectocarpus siliculosus</name>
    <name type="common">Brown alga</name>
    <name type="synonym">Conferva siliculosa</name>
    <dbReference type="NCBI Taxonomy" id="2880"/>
    <lineage>
        <taxon>Eukaryota</taxon>
        <taxon>Sar</taxon>
        <taxon>Stramenopiles</taxon>
        <taxon>Ochrophyta</taxon>
        <taxon>PX clade</taxon>
        <taxon>Phaeophyceae</taxon>
        <taxon>Ectocarpales</taxon>
        <taxon>Ectocarpaceae</taxon>
        <taxon>Ectocarpus</taxon>
    </lineage>
</organism>
<proteinExistence type="predicted"/>
<feature type="region of interest" description="Disordered" evidence="1">
    <location>
        <begin position="71"/>
        <end position="98"/>
    </location>
</feature>
<accession>D7FHH0</accession>
<dbReference type="OrthoDB" id="428161at2759"/>
<evidence type="ECO:0000259" key="2">
    <source>
        <dbReference type="Pfam" id="PF19834"/>
    </source>
</evidence>
<dbReference type="InterPro" id="IPR045632">
    <property type="entry name" value="DUF6314"/>
</dbReference>
<evidence type="ECO:0000313" key="4">
    <source>
        <dbReference type="Proteomes" id="UP000002630"/>
    </source>
</evidence>
<feature type="domain" description="DUF6314" evidence="2">
    <location>
        <begin position="195"/>
        <end position="241"/>
    </location>
</feature>
<gene>
    <name evidence="3" type="ORF">Esi_0108_0039</name>
</gene>
<feature type="compositionally biased region" description="Polar residues" evidence="1">
    <location>
        <begin position="1"/>
        <end position="26"/>
    </location>
</feature>
<dbReference type="AlphaFoldDB" id="D7FHH0"/>
<sequence length="248" mass="26651">MASTNASPITAGTTTCSRESSGSVEGSASLGLDTPAGVYRYLRGRWGLEKTIDYKAGGMAGTWRGVATFSPKQQQACDGSNTKEEGEQNHDGDGQDEMDHSSLLFLRYREQGTFRVNGEGAGFEAGQRLVYDCSGPVVRVHFVDDPKKPDALRFFHELDFQTASPYETTAGAGTGGEAGGTGVAAAGASFAPPPPRAEFEHLCVRDMYRGKVEVAGPNEFKTSWHVTGPQKDGRINATFKRRLSQEDD</sequence>
<feature type="compositionally biased region" description="Polar residues" evidence="1">
    <location>
        <begin position="71"/>
        <end position="80"/>
    </location>
</feature>
<evidence type="ECO:0000313" key="3">
    <source>
        <dbReference type="EMBL" id="CBJ28532.1"/>
    </source>
</evidence>
<evidence type="ECO:0000256" key="1">
    <source>
        <dbReference type="SAM" id="MobiDB-lite"/>
    </source>
</evidence>
<dbReference type="eggNOG" id="ENOG502SG7J">
    <property type="taxonomic scope" value="Eukaryota"/>
</dbReference>
<dbReference type="Proteomes" id="UP000002630">
    <property type="component" value="Unassembled WGS sequence"/>
</dbReference>
<dbReference type="InParanoid" id="D7FHH0"/>
<protein>
    <recommendedName>
        <fullName evidence="2">DUF6314 domain-containing protein</fullName>
    </recommendedName>
</protein>
<feature type="region of interest" description="Disordered" evidence="1">
    <location>
        <begin position="224"/>
        <end position="248"/>
    </location>
</feature>
<keyword evidence="4" id="KW-1185">Reference proteome</keyword>
<name>D7FHH0_ECTSI</name>
<feature type="compositionally biased region" description="Basic and acidic residues" evidence="1">
    <location>
        <begin position="81"/>
        <end position="98"/>
    </location>
</feature>
<feature type="region of interest" description="Disordered" evidence="1">
    <location>
        <begin position="1"/>
        <end position="29"/>
    </location>
</feature>
<dbReference type="EMBL" id="FN649760">
    <property type="protein sequence ID" value="CBJ28532.1"/>
    <property type="molecule type" value="Genomic_DNA"/>
</dbReference>
<reference evidence="3 4" key="1">
    <citation type="journal article" date="2010" name="Nature">
        <title>The Ectocarpus genome and the independent evolution of multicellularity in brown algae.</title>
        <authorList>
            <person name="Cock J.M."/>
            <person name="Sterck L."/>
            <person name="Rouze P."/>
            <person name="Scornet D."/>
            <person name="Allen A.E."/>
            <person name="Amoutzias G."/>
            <person name="Anthouard V."/>
            <person name="Artiguenave F."/>
            <person name="Aury J.M."/>
            <person name="Badger J.H."/>
            <person name="Beszteri B."/>
            <person name="Billiau K."/>
            <person name="Bonnet E."/>
            <person name="Bothwell J.H."/>
            <person name="Bowler C."/>
            <person name="Boyen C."/>
            <person name="Brownlee C."/>
            <person name="Carrano C.J."/>
            <person name="Charrier B."/>
            <person name="Cho G.Y."/>
            <person name="Coelho S.M."/>
            <person name="Collen J."/>
            <person name="Corre E."/>
            <person name="Da Silva C."/>
            <person name="Delage L."/>
            <person name="Delaroque N."/>
            <person name="Dittami S.M."/>
            <person name="Doulbeau S."/>
            <person name="Elias M."/>
            <person name="Farnham G."/>
            <person name="Gachon C.M."/>
            <person name="Gschloessl B."/>
            <person name="Heesch S."/>
            <person name="Jabbari K."/>
            <person name="Jubin C."/>
            <person name="Kawai H."/>
            <person name="Kimura K."/>
            <person name="Kloareg B."/>
            <person name="Kupper F.C."/>
            <person name="Lang D."/>
            <person name="Le Bail A."/>
            <person name="Leblanc C."/>
            <person name="Lerouge P."/>
            <person name="Lohr M."/>
            <person name="Lopez P.J."/>
            <person name="Martens C."/>
            <person name="Maumus F."/>
            <person name="Michel G."/>
            <person name="Miranda-Saavedra D."/>
            <person name="Morales J."/>
            <person name="Moreau H."/>
            <person name="Motomura T."/>
            <person name="Nagasato C."/>
            <person name="Napoli C.A."/>
            <person name="Nelson D.R."/>
            <person name="Nyvall-Collen P."/>
            <person name="Peters A.F."/>
            <person name="Pommier C."/>
            <person name="Potin P."/>
            <person name="Poulain J."/>
            <person name="Quesneville H."/>
            <person name="Read B."/>
            <person name="Rensing S.A."/>
            <person name="Ritter A."/>
            <person name="Rousvoal S."/>
            <person name="Samanta M."/>
            <person name="Samson G."/>
            <person name="Schroeder D.C."/>
            <person name="Segurens B."/>
            <person name="Strittmatter M."/>
            <person name="Tonon T."/>
            <person name="Tregear J.W."/>
            <person name="Valentin K."/>
            <person name="von Dassow P."/>
            <person name="Yamagishi T."/>
            <person name="Van de Peer Y."/>
            <person name="Wincker P."/>
        </authorList>
    </citation>
    <scope>NUCLEOTIDE SEQUENCE [LARGE SCALE GENOMIC DNA]</scope>
    <source>
        <strain evidence="4">Ec32 / CCAP1310/4</strain>
    </source>
</reference>
<feature type="domain" description="DUF6314" evidence="2">
    <location>
        <begin position="42"/>
        <end position="163"/>
    </location>
</feature>